<feature type="transmembrane region" description="Helical" evidence="2">
    <location>
        <begin position="164"/>
        <end position="188"/>
    </location>
</feature>
<keyword evidence="2" id="KW-0812">Transmembrane</keyword>
<keyword evidence="2" id="KW-1133">Transmembrane helix</keyword>
<dbReference type="RefSeq" id="WP_030280175.1">
    <property type="nucleotide sequence ID" value="NZ_JBEZVI010000008.1"/>
</dbReference>
<evidence type="ECO:0000256" key="2">
    <source>
        <dbReference type="SAM" id="Phobius"/>
    </source>
</evidence>
<feature type="compositionally biased region" description="Low complexity" evidence="1">
    <location>
        <begin position="20"/>
        <end position="31"/>
    </location>
</feature>
<evidence type="ECO:0000313" key="3">
    <source>
        <dbReference type="EMBL" id="MEU3710871.1"/>
    </source>
</evidence>
<dbReference type="EMBL" id="JBEZVI010000008">
    <property type="protein sequence ID" value="MEU3710871.1"/>
    <property type="molecule type" value="Genomic_DNA"/>
</dbReference>
<feature type="transmembrane region" description="Helical" evidence="2">
    <location>
        <begin position="305"/>
        <end position="323"/>
    </location>
</feature>
<sequence length="499" mass="52733">MADRATTVPHEPGPAPQPVRAPGAPEPAARPGGRRVALLALAPLTLLAVASWSGRWVRPSGDEWCFLPVVRDGGVAALVDTFYAKDNGRVVNALLVGAYARFDVAGHQWFPLLSGFLMLGILWAVTAAALRRAAVTAPAGTAPLVAAVTAVLFLFASRNTYKTFFWPAASVSHTLPPVLACAAALPLLRARTRSGRRLAVATVGVAGALMATLSEETTVVAVLVLAAAWLLAGRIAGARMRPFLRRWCAAGLAGALLGGVLLYTSPGLRIRRERHDAATSQLFAPDSLLGALEGFARILGMLLTHWPYLAAVAVGVLLALLTRPTGDAPPRPPRGAAPLAAAGAVVFLLSGYLCTLLAYPVFGGHVTSSTRIWNDFLFLYLVLLVGAGVLLGRAVRRRVRRTGPPLVAAAAVCAVVCAALLVDLVHLDTAMRARAQAWERQDRSLRAAAAAGARTAPYTPLVIARMTEPFDAHGTPRWSAPCVAHYYHLDHVTRGTRRP</sequence>
<reference evidence="3 4" key="1">
    <citation type="submission" date="2024-06" db="EMBL/GenBank/DDBJ databases">
        <title>The Natural Products Discovery Center: Release of the First 8490 Sequenced Strains for Exploring Actinobacteria Biosynthetic Diversity.</title>
        <authorList>
            <person name="Kalkreuter E."/>
            <person name="Kautsar S.A."/>
            <person name="Yang D."/>
            <person name="Bader C.D."/>
            <person name="Teijaro C.N."/>
            <person name="Fluegel L."/>
            <person name="Davis C.M."/>
            <person name="Simpson J.R."/>
            <person name="Lauterbach L."/>
            <person name="Steele A.D."/>
            <person name="Gui C."/>
            <person name="Meng S."/>
            <person name="Li G."/>
            <person name="Viehrig K."/>
            <person name="Ye F."/>
            <person name="Su P."/>
            <person name="Kiefer A.F."/>
            <person name="Nichols A."/>
            <person name="Cepeda A.J."/>
            <person name="Yan W."/>
            <person name="Fan B."/>
            <person name="Jiang Y."/>
            <person name="Adhikari A."/>
            <person name="Zheng C.-J."/>
            <person name="Schuster L."/>
            <person name="Cowan T.M."/>
            <person name="Smanski M.J."/>
            <person name="Chevrette M.G."/>
            <person name="De Carvalho L.P.S."/>
            <person name="Shen B."/>
        </authorList>
    </citation>
    <scope>NUCLEOTIDE SEQUENCE [LARGE SCALE GENOMIC DNA]</scope>
    <source>
        <strain evidence="3 4">NPDC033039</strain>
    </source>
</reference>
<feature type="transmembrane region" description="Helical" evidence="2">
    <location>
        <begin position="335"/>
        <end position="362"/>
    </location>
</feature>
<feature type="region of interest" description="Disordered" evidence="1">
    <location>
        <begin position="1"/>
        <end position="31"/>
    </location>
</feature>
<accession>A0ABV2YYP7</accession>
<feature type="transmembrane region" description="Helical" evidence="2">
    <location>
        <begin position="407"/>
        <end position="427"/>
    </location>
</feature>
<dbReference type="Proteomes" id="UP001550853">
    <property type="component" value="Unassembled WGS sequence"/>
</dbReference>
<keyword evidence="4" id="KW-1185">Reference proteome</keyword>
<feature type="transmembrane region" description="Helical" evidence="2">
    <location>
        <begin position="219"/>
        <end position="237"/>
    </location>
</feature>
<organism evidence="3 4">
    <name type="scientific">Streptomyces catenulae</name>
    <dbReference type="NCBI Taxonomy" id="66875"/>
    <lineage>
        <taxon>Bacteria</taxon>
        <taxon>Bacillati</taxon>
        <taxon>Actinomycetota</taxon>
        <taxon>Actinomycetes</taxon>
        <taxon>Kitasatosporales</taxon>
        <taxon>Streptomycetaceae</taxon>
        <taxon>Streptomyces</taxon>
    </lineage>
</organism>
<proteinExistence type="predicted"/>
<dbReference type="Pfam" id="PF19528">
    <property type="entry name" value="DUF6056"/>
    <property type="match status" value="1"/>
</dbReference>
<feature type="transmembrane region" description="Helical" evidence="2">
    <location>
        <begin position="109"/>
        <end position="130"/>
    </location>
</feature>
<keyword evidence="2" id="KW-0472">Membrane</keyword>
<feature type="transmembrane region" description="Helical" evidence="2">
    <location>
        <begin position="137"/>
        <end position="158"/>
    </location>
</feature>
<gene>
    <name evidence="3" type="ORF">AB0E61_12350</name>
</gene>
<dbReference type="InterPro" id="IPR045691">
    <property type="entry name" value="DUF6056"/>
</dbReference>
<feature type="transmembrane region" description="Helical" evidence="2">
    <location>
        <begin position="36"/>
        <end position="54"/>
    </location>
</feature>
<feature type="transmembrane region" description="Helical" evidence="2">
    <location>
        <begin position="377"/>
        <end position="395"/>
    </location>
</feature>
<evidence type="ECO:0000313" key="4">
    <source>
        <dbReference type="Proteomes" id="UP001550853"/>
    </source>
</evidence>
<name>A0ABV2YYP7_9ACTN</name>
<evidence type="ECO:0000256" key="1">
    <source>
        <dbReference type="SAM" id="MobiDB-lite"/>
    </source>
</evidence>
<comment type="caution">
    <text evidence="3">The sequence shown here is derived from an EMBL/GenBank/DDBJ whole genome shotgun (WGS) entry which is preliminary data.</text>
</comment>
<protein>
    <submittedName>
        <fullName evidence="3">DUF6056 family protein</fullName>
    </submittedName>
</protein>
<feature type="transmembrane region" description="Helical" evidence="2">
    <location>
        <begin position="244"/>
        <end position="264"/>
    </location>
</feature>